<dbReference type="AlphaFoldDB" id="A0A132AAH6"/>
<organism evidence="1 2">
    <name type="scientific">Sarcoptes scabiei</name>
    <name type="common">Itch mite</name>
    <name type="synonym">Acarus scabiei</name>
    <dbReference type="NCBI Taxonomy" id="52283"/>
    <lineage>
        <taxon>Eukaryota</taxon>
        <taxon>Metazoa</taxon>
        <taxon>Ecdysozoa</taxon>
        <taxon>Arthropoda</taxon>
        <taxon>Chelicerata</taxon>
        <taxon>Arachnida</taxon>
        <taxon>Acari</taxon>
        <taxon>Acariformes</taxon>
        <taxon>Sarcoptiformes</taxon>
        <taxon>Astigmata</taxon>
        <taxon>Psoroptidia</taxon>
        <taxon>Sarcoptoidea</taxon>
        <taxon>Sarcoptidae</taxon>
        <taxon>Sarcoptinae</taxon>
        <taxon>Sarcoptes</taxon>
    </lineage>
</organism>
<gene>
    <name evidence="1" type="ORF">QR98_0060930</name>
</gene>
<dbReference type="VEuPathDB" id="VectorBase:SSCA000225"/>
<comment type="caution">
    <text evidence="1">The sequence shown here is derived from an EMBL/GenBank/DDBJ whole genome shotgun (WGS) entry which is preliminary data.</text>
</comment>
<evidence type="ECO:0000313" key="2">
    <source>
        <dbReference type="Proteomes" id="UP000616769"/>
    </source>
</evidence>
<dbReference type="Proteomes" id="UP000616769">
    <property type="component" value="Unassembled WGS sequence"/>
</dbReference>
<reference evidence="1 2" key="1">
    <citation type="journal article" date="2015" name="Parasit. Vectors">
        <title>Draft genome of the scabies mite.</title>
        <authorList>
            <person name="Rider S.D.Jr."/>
            <person name="Morgan M.S."/>
            <person name="Arlian L.G."/>
        </authorList>
    </citation>
    <scope>NUCLEOTIDE SEQUENCE [LARGE SCALE GENOMIC DNA]</scope>
    <source>
        <strain evidence="1">Arlian Lab</strain>
    </source>
</reference>
<evidence type="ECO:0000313" key="1">
    <source>
        <dbReference type="EMBL" id="KPM07595.1"/>
    </source>
</evidence>
<name>A0A132AAH6_SARSC</name>
<proteinExistence type="predicted"/>
<accession>A0A132AAH6</accession>
<sequence>MPIHLEFGHIFTNREYLADFLFLSPIHRIEQKGHWSFILLLKVLINIELFFGPRKKEERNFRNV</sequence>
<dbReference type="EMBL" id="JXLN01011726">
    <property type="protein sequence ID" value="KPM07595.1"/>
    <property type="molecule type" value="Genomic_DNA"/>
</dbReference>
<protein>
    <submittedName>
        <fullName evidence="1">Uncharacterized protein</fullName>
    </submittedName>
</protein>